<dbReference type="OrthoDB" id="9775208at2"/>
<dbReference type="AlphaFoldDB" id="A0A557QXV3"/>
<protein>
    <submittedName>
        <fullName evidence="4">Glycosyltransferase</fullName>
    </submittedName>
</protein>
<keyword evidence="5" id="KW-1185">Reference proteome</keyword>
<reference evidence="4 5" key="1">
    <citation type="submission" date="2019-07" db="EMBL/GenBank/DDBJ databases">
        <title>The pathways for chlorine oxyanion respiration interact through the shared metabolite chlorate.</title>
        <authorList>
            <person name="Barnum T.P."/>
            <person name="Cheng Y."/>
            <person name="Hill K.A."/>
            <person name="Lucas L.N."/>
            <person name="Carlson H.K."/>
            <person name="Coates J.D."/>
        </authorList>
    </citation>
    <scope>NUCLEOTIDE SEQUENCE [LARGE SCALE GENOMIC DNA]</scope>
    <source>
        <strain evidence="4 5">SFB-3</strain>
    </source>
</reference>
<proteinExistence type="predicted"/>
<dbReference type="EMBL" id="VMNK01000006">
    <property type="protein sequence ID" value="TVO57748.1"/>
    <property type="molecule type" value="Genomic_DNA"/>
</dbReference>
<dbReference type="Pfam" id="PF13439">
    <property type="entry name" value="Glyco_transf_4"/>
    <property type="match status" value="1"/>
</dbReference>
<dbReference type="CDD" id="cd03811">
    <property type="entry name" value="GT4_GT28_WabH-like"/>
    <property type="match status" value="1"/>
</dbReference>
<dbReference type="InterPro" id="IPR028098">
    <property type="entry name" value="Glyco_trans_4-like_N"/>
</dbReference>
<comment type="caution">
    <text evidence="4">The sequence shown here is derived from an EMBL/GenBank/DDBJ whole genome shotgun (WGS) entry which is preliminary data.</text>
</comment>
<dbReference type="SUPFAM" id="SSF53756">
    <property type="entry name" value="UDP-Glycosyltransferase/glycogen phosphorylase"/>
    <property type="match status" value="1"/>
</dbReference>
<evidence type="ECO:0000259" key="3">
    <source>
        <dbReference type="Pfam" id="PF13439"/>
    </source>
</evidence>
<keyword evidence="1" id="KW-0328">Glycosyltransferase</keyword>
<dbReference type="PANTHER" id="PTHR12526:SF510">
    <property type="entry name" value="D-INOSITOL 3-PHOSPHATE GLYCOSYLTRANSFERASE"/>
    <property type="match status" value="1"/>
</dbReference>
<organism evidence="4 5">
    <name type="scientific">Denitromonas halophila</name>
    <dbReference type="NCBI Taxonomy" id="1629404"/>
    <lineage>
        <taxon>Bacteria</taxon>
        <taxon>Pseudomonadati</taxon>
        <taxon>Pseudomonadota</taxon>
        <taxon>Betaproteobacteria</taxon>
        <taxon>Rhodocyclales</taxon>
        <taxon>Zoogloeaceae</taxon>
        <taxon>Denitromonas</taxon>
    </lineage>
</organism>
<evidence type="ECO:0000313" key="4">
    <source>
        <dbReference type="EMBL" id="TVO57748.1"/>
    </source>
</evidence>
<sequence length="370" mass="39749">MRVAIFIPSFGDGGAERMLVNLASALSARGVSVDFLTRSREAPYVDSLAPAVRLIETSRGGAFAEQLQLRRYLRGERPDVVLCGKDRAGLSMQLARRLSGVPLRIVMRPGTSYSARFAELRPFSRWRARARVRRVYQGADAVVGNSAEVVADVATAAGLPASRMHLIRNPVVTPQLLSQAEAPLDYPWFAPGQPPVILGVGRLGQVKGFDVLLDAFARVRAERPARLMILGEGRLRGELEAQASRLGVAEDIALPGFDANPYRYLARAALFVLSSRREGSPNALTEALALGVPVVATDCPAGPREVLRGGEVAPLVPVDDAEAMAAAMLATLDAPGDADRRREAVQEYSAATCAERYHALFDTLLAEASP</sequence>
<accession>A0A557QXV3</accession>
<keyword evidence="2 4" id="KW-0808">Transferase</keyword>
<name>A0A557QXV3_9RHOO</name>
<feature type="domain" description="Glycosyltransferase subfamily 4-like N-terminal" evidence="3">
    <location>
        <begin position="13"/>
        <end position="171"/>
    </location>
</feature>
<evidence type="ECO:0000256" key="1">
    <source>
        <dbReference type="ARBA" id="ARBA00022676"/>
    </source>
</evidence>
<dbReference type="Proteomes" id="UP000319502">
    <property type="component" value="Unassembled WGS sequence"/>
</dbReference>
<dbReference type="PANTHER" id="PTHR12526">
    <property type="entry name" value="GLYCOSYLTRANSFERASE"/>
    <property type="match status" value="1"/>
</dbReference>
<evidence type="ECO:0000313" key="5">
    <source>
        <dbReference type="Proteomes" id="UP000319502"/>
    </source>
</evidence>
<evidence type="ECO:0000256" key="2">
    <source>
        <dbReference type="ARBA" id="ARBA00022679"/>
    </source>
</evidence>
<dbReference type="GO" id="GO:0016757">
    <property type="term" value="F:glycosyltransferase activity"/>
    <property type="evidence" value="ECO:0007669"/>
    <property type="project" value="UniProtKB-KW"/>
</dbReference>
<dbReference type="Pfam" id="PF13692">
    <property type="entry name" value="Glyco_trans_1_4"/>
    <property type="match status" value="1"/>
</dbReference>
<dbReference type="RefSeq" id="WP_144309203.1">
    <property type="nucleotide sequence ID" value="NZ_VMNK01000006.1"/>
</dbReference>
<gene>
    <name evidence="4" type="ORF">FHP91_08770</name>
</gene>
<dbReference type="Gene3D" id="3.40.50.2000">
    <property type="entry name" value="Glycogen Phosphorylase B"/>
    <property type="match status" value="2"/>
</dbReference>